<evidence type="ECO:0000256" key="5">
    <source>
        <dbReference type="SAM" id="MobiDB-lite"/>
    </source>
</evidence>
<dbReference type="InterPro" id="IPR013249">
    <property type="entry name" value="RNA_pol_sigma70_r4_t2"/>
</dbReference>
<dbReference type="SUPFAM" id="SSF88946">
    <property type="entry name" value="Sigma2 domain of RNA polymerase sigma factors"/>
    <property type="match status" value="1"/>
</dbReference>
<dbReference type="PANTHER" id="PTHR43133:SF25">
    <property type="entry name" value="RNA POLYMERASE SIGMA FACTOR RFAY-RELATED"/>
    <property type="match status" value="1"/>
</dbReference>
<comment type="similarity">
    <text evidence="1">Belongs to the sigma-70 factor family. ECF subfamily.</text>
</comment>
<feature type="compositionally biased region" description="Basic and acidic residues" evidence="5">
    <location>
        <begin position="1"/>
        <end position="17"/>
    </location>
</feature>
<keyword evidence="9" id="KW-1185">Reference proteome</keyword>
<dbReference type="InterPro" id="IPR036388">
    <property type="entry name" value="WH-like_DNA-bd_sf"/>
</dbReference>
<dbReference type="SUPFAM" id="SSF88659">
    <property type="entry name" value="Sigma3 and sigma4 domains of RNA polymerase sigma factors"/>
    <property type="match status" value="1"/>
</dbReference>
<evidence type="ECO:0000259" key="6">
    <source>
        <dbReference type="Pfam" id="PF04542"/>
    </source>
</evidence>
<name>A0A931DD76_9ACTN</name>
<dbReference type="Pfam" id="PF08281">
    <property type="entry name" value="Sigma70_r4_2"/>
    <property type="match status" value="1"/>
</dbReference>
<feature type="domain" description="RNA polymerase sigma-70 region 2" evidence="6">
    <location>
        <begin position="76"/>
        <end position="145"/>
    </location>
</feature>
<evidence type="ECO:0000313" key="8">
    <source>
        <dbReference type="EMBL" id="MBG6087955.1"/>
    </source>
</evidence>
<evidence type="ECO:0000256" key="4">
    <source>
        <dbReference type="ARBA" id="ARBA00023163"/>
    </source>
</evidence>
<evidence type="ECO:0000259" key="7">
    <source>
        <dbReference type="Pfam" id="PF08281"/>
    </source>
</evidence>
<dbReference type="InterPro" id="IPR013324">
    <property type="entry name" value="RNA_pol_sigma_r3/r4-like"/>
</dbReference>
<evidence type="ECO:0000313" key="9">
    <source>
        <dbReference type="Proteomes" id="UP000614047"/>
    </source>
</evidence>
<evidence type="ECO:0000256" key="1">
    <source>
        <dbReference type="ARBA" id="ARBA00010641"/>
    </source>
</evidence>
<protein>
    <submittedName>
        <fullName evidence="8">RNA polymerase sigma-70 factor (ECF subfamily)</fullName>
    </submittedName>
</protein>
<dbReference type="NCBIfam" id="TIGR02937">
    <property type="entry name" value="sigma70-ECF"/>
    <property type="match status" value="1"/>
</dbReference>
<feature type="region of interest" description="Disordered" evidence="5">
    <location>
        <begin position="233"/>
        <end position="257"/>
    </location>
</feature>
<dbReference type="GO" id="GO:0006352">
    <property type="term" value="P:DNA-templated transcription initiation"/>
    <property type="evidence" value="ECO:0007669"/>
    <property type="project" value="InterPro"/>
</dbReference>
<comment type="caution">
    <text evidence="8">The sequence shown here is derived from an EMBL/GenBank/DDBJ whole genome shotgun (WGS) entry which is preliminary data.</text>
</comment>
<dbReference type="EMBL" id="JADOUA010000001">
    <property type="protein sequence ID" value="MBG6087955.1"/>
    <property type="molecule type" value="Genomic_DNA"/>
</dbReference>
<organism evidence="8 9">
    <name type="scientific">Actinomadura viridis</name>
    <dbReference type="NCBI Taxonomy" id="58110"/>
    <lineage>
        <taxon>Bacteria</taxon>
        <taxon>Bacillati</taxon>
        <taxon>Actinomycetota</taxon>
        <taxon>Actinomycetes</taxon>
        <taxon>Streptosporangiales</taxon>
        <taxon>Thermomonosporaceae</taxon>
        <taxon>Actinomadura</taxon>
    </lineage>
</organism>
<evidence type="ECO:0000256" key="3">
    <source>
        <dbReference type="ARBA" id="ARBA00023082"/>
    </source>
</evidence>
<dbReference type="GO" id="GO:0016987">
    <property type="term" value="F:sigma factor activity"/>
    <property type="evidence" value="ECO:0007669"/>
    <property type="project" value="UniProtKB-KW"/>
</dbReference>
<dbReference type="InterPro" id="IPR039425">
    <property type="entry name" value="RNA_pol_sigma-70-like"/>
</dbReference>
<dbReference type="Gene3D" id="1.10.10.10">
    <property type="entry name" value="Winged helix-like DNA-binding domain superfamily/Winged helix DNA-binding domain"/>
    <property type="match status" value="1"/>
</dbReference>
<keyword evidence="2" id="KW-0805">Transcription regulation</keyword>
<accession>A0A931DD76</accession>
<keyword evidence="4" id="KW-0804">Transcription</keyword>
<feature type="domain" description="RNA polymerase sigma factor 70 region 4 type 2" evidence="7">
    <location>
        <begin position="178"/>
        <end position="229"/>
    </location>
</feature>
<dbReference type="CDD" id="cd06171">
    <property type="entry name" value="Sigma70_r4"/>
    <property type="match status" value="1"/>
</dbReference>
<dbReference type="AlphaFoldDB" id="A0A931DD76"/>
<dbReference type="PANTHER" id="PTHR43133">
    <property type="entry name" value="RNA POLYMERASE ECF-TYPE SIGMA FACTO"/>
    <property type="match status" value="1"/>
</dbReference>
<dbReference type="Pfam" id="PF04542">
    <property type="entry name" value="Sigma70_r2"/>
    <property type="match status" value="1"/>
</dbReference>
<evidence type="ECO:0000256" key="2">
    <source>
        <dbReference type="ARBA" id="ARBA00023015"/>
    </source>
</evidence>
<dbReference type="InterPro" id="IPR007627">
    <property type="entry name" value="RNA_pol_sigma70_r2"/>
</dbReference>
<keyword evidence="3" id="KW-0731">Sigma factor</keyword>
<gene>
    <name evidence="8" type="ORF">IW256_002068</name>
</gene>
<sequence>MATDPTRAEPEGADRGLTEPGRTEPGGAGPEGPEPQGTGRTGREPEGPGRIDPGGDLDDGRLIERSLREPERFAVLFDRYADRVHRYLVRRVGPAEADDLVSGTFLTAFEQRGGFDTARAGCGALPWLLGIATNLVRGHRRAEARRWKALARTRPDEAETSPAERVVARLDATEAARPLTAALKAMPPGDRDCLLLFAWADLTYTEIAAALDIPVGTVRSRIHRARGRLRAHLRLPDGGPHEDSDGIPIAERSDHRE</sequence>
<dbReference type="InterPro" id="IPR013325">
    <property type="entry name" value="RNA_pol_sigma_r2"/>
</dbReference>
<dbReference type="Gene3D" id="1.10.1740.10">
    <property type="match status" value="1"/>
</dbReference>
<feature type="region of interest" description="Disordered" evidence="5">
    <location>
        <begin position="1"/>
        <end position="60"/>
    </location>
</feature>
<dbReference type="RefSeq" id="WP_197010745.1">
    <property type="nucleotide sequence ID" value="NZ_BAABES010000008.1"/>
</dbReference>
<dbReference type="InterPro" id="IPR014284">
    <property type="entry name" value="RNA_pol_sigma-70_dom"/>
</dbReference>
<dbReference type="GO" id="GO:0003677">
    <property type="term" value="F:DNA binding"/>
    <property type="evidence" value="ECO:0007669"/>
    <property type="project" value="InterPro"/>
</dbReference>
<reference evidence="8" key="1">
    <citation type="submission" date="2020-11" db="EMBL/GenBank/DDBJ databases">
        <title>Sequencing the genomes of 1000 actinobacteria strains.</title>
        <authorList>
            <person name="Klenk H.-P."/>
        </authorList>
    </citation>
    <scope>NUCLEOTIDE SEQUENCE</scope>
    <source>
        <strain evidence="8">DSM 43175</strain>
    </source>
</reference>
<proteinExistence type="inferred from homology"/>
<dbReference type="Proteomes" id="UP000614047">
    <property type="component" value="Unassembled WGS sequence"/>
</dbReference>